<keyword evidence="2" id="KW-1185">Reference proteome</keyword>
<sequence length="175" mass="19348">MVISTKEPNTTTKAWLEVHGVMLTNLLFGLLNSLDKAAMDRSSSLWDGETANSKDISAIEDESYIIYVSITCLSAPDPGERPSDLTLIAGFENDDNLGPLSRIYTHYIIKTLLARLVHQDQALSNNWASSPQLAPSPCLIVHVKQLDAKQQGTDYLSALTFLCQVPSRQYKGHRT</sequence>
<organism evidence="1 2">
    <name type="scientific">Gymnopilus junonius</name>
    <name type="common">Spectacular rustgill mushroom</name>
    <name type="synonym">Gymnopilus spectabilis subsp. junonius</name>
    <dbReference type="NCBI Taxonomy" id="109634"/>
    <lineage>
        <taxon>Eukaryota</taxon>
        <taxon>Fungi</taxon>
        <taxon>Dikarya</taxon>
        <taxon>Basidiomycota</taxon>
        <taxon>Agaricomycotina</taxon>
        <taxon>Agaricomycetes</taxon>
        <taxon>Agaricomycetidae</taxon>
        <taxon>Agaricales</taxon>
        <taxon>Agaricineae</taxon>
        <taxon>Hymenogastraceae</taxon>
        <taxon>Gymnopilus</taxon>
    </lineage>
</organism>
<proteinExistence type="predicted"/>
<protein>
    <submittedName>
        <fullName evidence="1">Uncharacterized protein</fullName>
    </submittedName>
</protein>
<name>A0A9P5NSP4_GYMJU</name>
<dbReference type="AlphaFoldDB" id="A0A9P5NSP4"/>
<accession>A0A9P5NSP4</accession>
<comment type="caution">
    <text evidence="1">The sequence shown here is derived from an EMBL/GenBank/DDBJ whole genome shotgun (WGS) entry which is preliminary data.</text>
</comment>
<evidence type="ECO:0000313" key="2">
    <source>
        <dbReference type="Proteomes" id="UP000724874"/>
    </source>
</evidence>
<gene>
    <name evidence="1" type="ORF">CPB84DRAFT_1745595</name>
</gene>
<evidence type="ECO:0000313" key="1">
    <source>
        <dbReference type="EMBL" id="KAF8905290.1"/>
    </source>
</evidence>
<dbReference type="EMBL" id="JADNYJ010000023">
    <property type="protein sequence ID" value="KAF8905290.1"/>
    <property type="molecule type" value="Genomic_DNA"/>
</dbReference>
<dbReference type="Proteomes" id="UP000724874">
    <property type="component" value="Unassembled WGS sequence"/>
</dbReference>
<reference evidence="1" key="1">
    <citation type="submission" date="2020-11" db="EMBL/GenBank/DDBJ databases">
        <authorList>
            <consortium name="DOE Joint Genome Institute"/>
            <person name="Ahrendt S."/>
            <person name="Riley R."/>
            <person name="Andreopoulos W."/>
            <person name="LaButti K."/>
            <person name="Pangilinan J."/>
            <person name="Ruiz-duenas F.J."/>
            <person name="Barrasa J.M."/>
            <person name="Sanchez-Garcia M."/>
            <person name="Camarero S."/>
            <person name="Miyauchi S."/>
            <person name="Serrano A."/>
            <person name="Linde D."/>
            <person name="Babiker R."/>
            <person name="Drula E."/>
            <person name="Ayuso-Fernandez I."/>
            <person name="Pacheco R."/>
            <person name="Padilla G."/>
            <person name="Ferreira P."/>
            <person name="Barriuso J."/>
            <person name="Kellner H."/>
            <person name="Castanera R."/>
            <person name="Alfaro M."/>
            <person name="Ramirez L."/>
            <person name="Pisabarro A.G."/>
            <person name="Kuo A."/>
            <person name="Tritt A."/>
            <person name="Lipzen A."/>
            <person name="He G."/>
            <person name="Yan M."/>
            <person name="Ng V."/>
            <person name="Cullen D."/>
            <person name="Martin F."/>
            <person name="Rosso M.-N."/>
            <person name="Henrissat B."/>
            <person name="Hibbett D."/>
            <person name="Martinez A.T."/>
            <person name="Grigoriev I.V."/>
        </authorList>
    </citation>
    <scope>NUCLEOTIDE SEQUENCE</scope>
    <source>
        <strain evidence="1">AH 44721</strain>
    </source>
</reference>